<accession>A0A7D4PLK5</accession>
<evidence type="ECO:0000313" key="2">
    <source>
        <dbReference type="Proteomes" id="UP000502498"/>
    </source>
</evidence>
<dbReference type="AlphaFoldDB" id="A0A7D4PLK5"/>
<dbReference type="SUPFAM" id="SSF50969">
    <property type="entry name" value="YVTN repeat-like/Quinoprotein amine dehydrogenase"/>
    <property type="match status" value="1"/>
</dbReference>
<dbReference type="EMBL" id="CP054038">
    <property type="protein sequence ID" value="QKJ18935.1"/>
    <property type="molecule type" value="Genomic_DNA"/>
</dbReference>
<reference evidence="1 2" key="1">
    <citation type="submission" date="2020-05" db="EMBL/GenBank/DDBJ databases">
        <title>Strain PA2F3 complete genome.</title>
        <authorList>
            <person name="Kim Y.-S."/>
            <person name="Kim S.-J."/>
            <person name="Jung H.-k."/>
            <person name="Kim S.-E."/>
            <person name="Kim K.-H."/>
        </authorList>
    </citation>
    <scope>NUCLEOTIDE SEQUENCE [LARGE SCALE GENOMIC DNA]</scope>
    <source>
        <strain evidence="1 2">PA2F3</strain>
    </source>
</reference>
<sequence length="332" mass="34848">MLDHVAVADVPLPIPSRRLNAEAGLRAFPLAGAECVVGWVEGRQSYRAGVLDASDGSLRGAAPIRGALAGHLADDRFVWMLTDYGLQEVDRETFSVLRTLRAGLPKYASRLLAVGPHHALVVVKYGQSHSLVNLQTMTITHRIRVPEPAVALPADEETVLLSLRYGIRARLAADFGKIIRRDAVPRGTGASVDGVRAIYVTGVPEEPSALVREVGLDPERYVDLAPTGTLAWLGADGLAAVASVDAGVSCVHGVCTSGEIVASDGDPNSGISRLVVLDADGQTPTAAHEFREKAGMLAALPESAVLATPRLFGDARGGFELLRWSGSGAASA</sequence>
<name>A0A7D4PLK5_9MICO</name>
<protein>
    <submittedName>
        <fullName evidence="1">Uncharacterized protein</fullName>
    </submittedName>
</protein>
<proteinExistence type="predicted"/>
<dbReference type="InterPro" id="IPR011044">
    <property type="entry name" value="Quino_amine_DH_bsu"/>
</dbReference>
<gene>
    <name evidence="1" type="ORF">HQM25_05765</name>
</gene>
<dbReference type="Proteomes" id="UP000502498">
    <property type="component" value="Chromosome"/>
</dbReference>
<evidence type="ECO:0000313" key="1">
    <source>
        <dbReference type="EMBL" id="QKJ18935.1"/>
    </source>
</evidence>
<dbReference type="RefSeq" id="WP_172989376.1">
    <property type="nucleotide sequence ID" value="NZ_CP054038.1"/>
</dbReference>
<organism evidence="1 2">
    <name type="scientific">Microbacterium hominis</name>
    <dbReference type="NCBI Taxonomy" id="162426"/>
    <lineage>
        <taxon>Bacteria</taxon>
        <taxon>Bacillati</taxon>
        <taxon>Actinomycetota</taxon>
        <taxon>Actinomycetes</taxon>
        <taxon>Micrococcales</taxon>
        <taxon>Microbacteriaceae</taxon>
        <taxon>Microbacterium</taxon>
    </lineage>
</organism>